<comment type="caution">
    <text evidence="2">Lacks conserved residue(s) required for the propagation of feature annotation.</text>
</comment>
<feature type="transmembrane region" description="Helical" evidence="3">
    <location>
        <begin position="34"/>
        <end position="60"/>
    </location>
</feature>
<proteinExistence type="predicted"/>
<keyword evidence="6" id="KW-1185">Reference proteome</keyword>
<dbReference type="SUPFAM" id="SSF57424">
    <property type="entry name" value="LDL receptor-like module"/>
    <property type="match status" value="2"/>
</dbReference>
<keyword evidence="3" id="KW-0812">Transmembrane</keyword>
<dbReference type="InterPro" id="IPR002172">
    <property type="entry name" value="LDrepeatLR_classA_rpt"/>
</dbReference>
<evidence type="ECO:0000313" key="4">
    <source>
        <dbReference type="EMBL" id="CAF1248827.1"/>
    </source>
</evidence>
<evidence type="ECO:0000256" key="3">
    <source>
        <dbReference type="SAM" id="Phobius"/>
    </source>
</evidence>
<dbReference type="PROSITE" id="PS01209">
    <property type="entry name" value="LDLRA_1"/>
    <property type="match status" value="1"/>
</dbReference>
<keyword evidence="1 2" id="KW-1015">Disulfide bond</keyword>
<dbReference type="PROSITE" id="PS50068">
    <property type="entry name" value="LDLRA_2"/>
    <property type="match status" value="1"/>
</dbReference>
<dbReference type="OrthoDB" id="10016557at2759"/>
<dbReference type="Proteomes" id="UP000681722">
    <property type="component" value="Unassembled WGS sequence"/>
</dbReference>
<reference evidence="4" key="1">
    <citation type="submission" date="2021-02" db="EMBL/GenBank/DDBJ databases">
        <authorList>
            <person name="Nowell W R."/>
        </authorList>
    </citation>
    <scope>NUCLEOTIDE SEQUENCE</scope>
</reference>
<organism evidence="4 6">
    <name type="scientific">Didymodactylos carnosus</name>
    <dbReference type="NCBI Taxonomy" id="1234261"/>
    <lineage>
        <taxon>Eukaryota</taxon>
        <taxon>Metazoa</taxon>
        <taxon>Spiralia</taxon>
        <taxon>Gnathifera</taxon>
        <taxon>Rotifera</taxon>
        <taxon>Eurotatoria</taxon>
        <taxon>Bdelloidea</taxon>
        <taxon>Philodinida</taxon>
        <taxon>Philodinidae</taxon>
        <taxon>Didymodactylos</taxon>
    </lineage>
</organism>
<sequence length="264" mass="30519">MKKPHNHSGDENKCKVEEFKMNLKRRIEESHNRALLMPFVLVVILCISSIGDGYNGWLLYSREGENHLDCFKIENVDYCRNSITVANCSNNVEKIWHYSDLIHMNDSERYLLDKLSIPLHIIQSYAKYSKSSTNETDNIICQCSTRYIGASCEYQLPPEGTPENVLHQQLSIKPQDRFYSVPICYDDVKCDNVRVCIDWRNICDGIPQCEDASDEKDCDKLEFNICNSKEYRCRNGMCIPTDFIFDGEFDCNESPSKTGFIDAK</sequence>
<dbReference type="Gene3D" id="4.10.400.10">
    <property type="entry name" value="Low-density Lipoprotein Receptor"/>
    <property type="match status" value="2"/>
</dbReference>
<dbReference type="InterPro" id="IPR036055">
    <property type="entry name" value="LDL_receptor-like_sf"/>
</dbReference>
<dbReference type="AlphaFoldDB" id="A0A814ZV28"/>
<keyword evidence="3" id="KW-0472">Membrane</keyword>
<dbReference type="PRINTS" id="PR00261">
    <property type="entry name" value="LDLRECEPTOR"/>
</dbReference>
<dbReference type="EMBL" id="CAJNOQ010010330">
    <property type="protein sequence ID" value="CAF1248827.1"/>
    <property type="molecule type" value="Genomic_DNA"/>
</dbReference>
<dbReference type="SMART" id="SM00192">
    <property type="entry name" value="LDLa"/>
    <property type="match status" value="2"/>
</dbReference>
<dbReference type="Proteomes" id="UP000663829">
    <property type="component" value="Unassembled WGS sequence"/>
</dbReference>
<feature type="disulfide bond" evidence="2">
    <location>
        <begin position="184"/>
        <end position="196"/>
    </location>
</feature>
<comment type="caution">
    <text evidence="4">The sequence shown here is derived from an EMBL/GenBank/DDBJ whole genome shotgun (WGS) entry which is preliminary data.</text>
</comment>
<dbReference type="InterPro" id="IPR023415">
    <property type="entry name" value="LDLR_class-A_CS"/>
</dbReference>
<evidence type="ECO:0000313" key="5">
    <source>
        <dbReference type="EMBL" id="CAF4016909.1"/>
    </source>
</evidence>
<dbReference type="CDD" id="cd00112">
    <property type="entry name" value="LDLa"/>
    <property type="match status" value="2"/>
</dbReference>
<evidence type="ECO:0000313" key="6">
    <source>
        <dbReference type="Proteomes" id="UP000663829"/>
    </source>
</evidence>
<gene>
    <name evidence="4" type="ORF">GPM918_LOCUS26029</name>
    <name evidence="5" type="ORF">SRO942_LOCUS26112</name>
</gene>
<feature type="disulfide bond" evidence="2">
    <location>
        <begin position="203"/>
        <end position="218"/>
    </location>
</feature>
<evidence type="ECO:0000256" key="2">
    <source>
        <dbReference type="PROSITE-ProRule" id="PRU00124"/>
    </source>
</evidence>
<keyword evidence="3" id="KW-1133">Transmembrane helix</keyword>
<accession>A0A814ZV28</accession>
<protein>
    <submittedName>
        <fullName evidence="4">Uncharacterized protein</fullName>
    </submittedName>
</protein>
<dbReference type="EMBL" id="CAJOBC010013674">
    <property type="protein sequence ID" value="CAF4016909.1"/>
    <property type="molecule type" value="Genomic_DNA"/>
</dbReference>
<evidence type="ECO:0000256" key="1">
    <source>
        <dbReference type="ARBA" id="ARBA00023157"/>
    </source>
</evidence>
<name>A0A814ZV28_9BILA</name>